<accession>A0A8J6JFQ7</accession>
<feature type="transmembrane region" description="Helical" evidence="1">
    <location>
        <begin position="99"/>
        <end position="121"/>
    </location>
</feature>
<protein>
    <submittedName>
        <fullName evidence="2">Gx transporter family protein</fullName>
    </submittedName>
</protein>
<dbReference type="Gene3D" id="1.10.1760.20">
    <property type="match status" value="1"/>
</dbReference>
<dbReference type="InterPro" id="IPR010898">
    <property type="entry name" value="Hpre_diP_synth_I"/>
</dbReference>
<keyword evidence="1" id="KW-0812">Transmembrane</keyword>
<dbReference type="EMBL" id="JACOPQ010000020">
    <property type="protein sequence ID" value="MBC5738721.1"/>
    <property type="molecule type" value="Genomic_DNA"/>
</dbReference>
<dbReference type="Pfam" id="PF07456">
    <property type="entry name" value="Hpre_diP_synt_I"/>
    <property type="match status" value="1"/>
</dbReference>
<keyword evidence="1" id="KW-1133">Transmembrane helix</keyword>
<dbReference type="PIRSF" id="PIRSF027391">
    <property type="entry name" value="Hpre_diP_synt_I"/>
    <property type="match status" value="1"/>
</dbReference>
<sequence>MALLAAVAVVLGYFEGIIIAFMFLPPGIKLGLANTVLLYSVYLLGPGYSVILMILKVVLTGFMSGNLAAAFLYSMGGGALSLGMMLLVKKLGGNDKVSIVGVSVVGAVFHNVGQLLVASLVVRTPGLMLYIFPLLISAVVTGVITGLAGRQIVRVLRLPGAPDPLSSKTKDPGEDT</sequence>
<feature type="transmembrane region" description="Helical" evidence="1">
    <location>
        <begin position="127"/>
        <end position="148"/>
    </location>
</feature>
<feature type="transmembrane region" description="Helical" evidence="1">
    <location>
        <begin position="36"/>
        <end position="55"/>
    </location>
</feature>
<evidence type="ECO:0000313" key="2">
    <source>
        <dbReference type="EMBL" id="MBC5738721.1"/>
    </source>
</evidence>
<name>A0A8J6JFQ7_9FIRM</name>
<reference evidence="2" key="1">
    <citation type="submission" date="2020-08" db="EMBL/GenBank/DDBJ databases">
        <title>Genome public.</title>
        <authorList>
            <person name="Liu C."/>
            <person name="Sun Q."/>
        </authorList>
    </citation>
    <scope>NUCLEOTIDE SEQUENCE</scope>
    <source>
        <strain evidence="2">NSJ-52</strain>
    </source>
</reference>
<keyword evidence="1" id="KW-0472">Membrane</keyword>
<dbReference type="AlphaFoldDB" id="A0A8J6JFQ7"/>
<keyword evidence="3" id="KW-1185">Reference proteome</keyword>
<comment type="caution">
    <text evidence="2">The sequence shown here is derived from an EMBL/GenBank/DDBJ whole genome shotgun (WGS) entry which is preliminary data.</text>
</comment>
<proteinExistence type="predicted"/>
<feature type="transmembrane region" description="Helical" evidence="1">
    <location>
        <begin position="6"/>
        <end position="24"/>
    </location>
</feature>
<gene>
    <name evidence="2" type="ORF">H8S62_17045</name>
</gene>
<feature type="transmembrane region" description="Helical" evidence="1">
    <location>
        <begin position="67"/>
        <end position="87"/>
    </location>
</feature>
<organism evidence="2 3">
    <name type="scientific">Lawsonibacter faecis</name>
    <dbReference type="NCBI Taxonomy" id="2763052"/>
    <lineage>
        <taxon>Bacteria</taxon>
        <taxon>Bacillati</taxon>
        <taxon>Bacillota</taxon>
        <taxon>Clostridia</taxon>
        <taxon>Eubacteriales</taxon>
        <taxon>Oscillospiraceae</taxon>
        <taxon>Lawsonibacter</taxon>
    </lineage>
</organism>
<evidence type="ECO:0000313" key="3">
    <source>
        <dbReference type="Proteomes" id="UP000607645"/>
    </source>
</evidence>
<dbReference type="Proteomes" id="UP000607645">
    <property type="component" value="Unassembled WGS sequence"/>
</dbReference>
<evidence type="ECO:0000256" key="1">
    <source>
        <dbReference type="SAM" id="Phobius"/>
    </source>
</evidence>
<dbReference type="InterPro" id="IPR014535">
    <property type="entry name" value="Hpre_diP_synt_I"/>
</dbReference>